<evidence type="ECO:0000256" key="3">
    <source>
        <dbReference type="ARBA" id="ARBA00008207"/>
    </source>
</evidence>
<evidence type="ECO:0000256" key="12">
    <source>
        <dbReference type="ARBA" id="ARBA00023014"/>
    </source>
</evidence>
<evidence type="ECO:0000256" key="13">
    <source>
        <dbReference type="ARBA" id="ARBA00023157"/>
    </source>
</evidence>
<evidence type="ECO:0000256" key="6">
    <source>
        <dbReference type="ARBA" id="ARBA00022485"/>
    </source>
</evidence>
<dbReference type="RefSeq" id="WP_227119203.1">
    <property type="nucleotide sequence ID" value="NZ_LT598928.1"/>
</dbReference>
<evidence type="ECO:0000256" key="5">
    <source>
        <dbReference type="ARBA" id="ARBA00016895"/>
    </source>
</evidence>
<dbReference type="EC" id="1.17.99.6" evidence="4 17"/>
<feature type="binding site" evidence="17">
    <location>
        <position position="62"/>
    </location>
    <ligand>
        <name>[4Fe-4S] cluster</name>
        <dbReference type="ChEBI" id="CHEBI:49883"/>
    </ligand>
</feature>
<proteinExistence type="inferred from homology"/>
<dbReference type="GO" id="GO:0052693">
    <property type="term" value="F:epoxyqueuosine reductase activity"/>
    <property type="evidence" value="ECO:0007669"/>
    <property type="project" value="UniProtKB-UniRule"/>
</dbReference>
<keyword evidence="7 17" id="KW-0819">tRNA processing</keyword>
<dbReference type="SUPFAM" id="SSF52402">
    <property type="entry name" value="Adenine nucleotide alpha hydrolases-like"/>
    <property type="match status" value="1"/>
</dbReference>
<dbReference type="GO" id="GO:0008616">
    <property type="term" value="P:tRNA queuosine(34) biosynthetic process"/>
    <property type="evidence" value="ECO:0007669"/>
    <property type="project" value="UniProtKB-UniRule"/>
</dbReference>
<sequence>MSGNNGSSLEYGMAAGEQTPAAFSAQHSPADSAPAGSALAGSIDAAPANPLPANSLLLHVCCGPCAVMPITRLLDEGFAVTAWFMNPNIQPLAEYLRRREAAGQCAERLGVPIIYADETWDITNWLRAVAGRDTPPARCAYCCESRMQAAFAFARQQGFAWVSSSLLYSRYQPHEVIKAAGEQLAAQEGAPGFAYRDFRADWQEGIDRSKAMELYRQPYCGCVYSEAERYQKKLLRCIKG</sequence>
<evidence type="ECO:0000256" key="15">
    <source>
        <dbReference type="ARBA" id="ARBA00031446"/>
    </source>
</evidence>
<evidence type="ECO:0000256" key="14">
    <source>
        <dbReference type="ARBA" id="ARBA00023284"/>
    </source>
</evidence>
<comment type="catalytic activity">
    <reaction evidence="16 17">
        <text>epoxyqueuosine(34) in tRNA + AH2 = queuosine(34) in tRNA + A + H2O</text>
        <dbReference type="Rhea" id="RHEA:32159"/>
        <dbReference type="Rhea" id="RHEA-COMP:18571"/>
        <dbReference type="Rhea" id="RHEA-COMP:18582"/>
        <dbReference type="ChEBI" id="CHEBI:13193"/>
        <dbReference type="ChEBI" id="CHEBI:15377"/>
        <dbReference type="ChEBI" id="CHEBI:17499"/>
        <dbReference type="ChEBI" id="CHEBI:194431"/>
        <dbReference type="ChEBI" id="CHEBI:194443"/>
        <dbReference type="EC" id="1.17.99.6"/>
    </reaction>
</comment>
<accession>A0A212K6Z9</accession>
<evidence type="ECO:0000256" key="2">
    <source>
        <dbReference type="ARBA" id="ARBA00004691"/>
    </source>
</evidence>
<dbReference type="UniPathway" id="UPA00392"/>
<evidence type="ECO:0000256" key="10">
    <source>
        <dbReference type="ARBA" id="ARBA00023002"/>
    </source>
</evidence>
<feature type="binding site" evidence="17">
    <location>
        <position position="142"/>
    </location>
    <ligand>
        <name>[4Fe-4S] cluster</name>
        <dbReference type="ChEBI" id="CHEBI:49883"/>
    </ligand>
</feature>
<evidence type="ECO:0000256" key="16">
    <source>
        <dbReference type="ARBA" id="ARBA00047415"/>
    </source>
</evidence>
<keyword evidence="6 17" id="KW-0004">4Fe-4S</keyword>
<evidence type="ECO:0000256" key="17">
    <source>
        <dbReference type="HAMAP-Rule" id="MF_02089"/>
    </source>
</evidence>
<dbReference type="AlphaFoldDB" id="A0A212K6Z9"/>
<comment type="similarity">
    <text evidence="3 17">Belongs to the QueH family.</text>
</comment>
<keyword evidence="14 17" id="KW-0676">Redox-active center</keyword>
<feature type="binding site" evidence="17">
    <location>
        <position position="139"/>
    </location>
    <ligand>
        <name>[4Fe-4S] cluster</name>
        <dbReference type="ChEBI" id="CHEBI:49883"/>
    </ligand>
</feature>
<keyword evidence="8 17" id="KW-0479">Metal-binding</keyword>
<feature type="binding site" evidence="17">
    <location>
        <position position="61"/>
    </location>
    <ligand>
        <name>[4Fe-4S] cluster</name>
        <dbReference type="ChEBI" id="CHEBI:49883"/>
    </ligand>
</feature>
<dbReference type="GO" id="GO:0046872">
    <property type="term" value="F:metal ion binding"/>
    <property type="evidence" value="ECO:0007669"/>
    <property type="project" value="UniProtKB-KW"/>
</dbReference>
<keyword evidence="9 17" id="KW-0671">Queuosine biosynthesis</keyword>
<comment type="pathway">
    <text evidence="2 17">tRNA modification; tRNA-queuosine biosynthesis.</text>
</comment>
<dbReference type="GO" id="GO:0051539">
    <property type="term" value="F:4 iron, 4 sulfur cluster binding"/>
    <property type="evidence" value="ECO:0007669"/>
    <property type="project" value="UniProtKB-UniRule"/>
</dbReference>
<keyword evidence="13 17" id="KW-1015">Disulfide bond</keyword>
<dbReference type="HAMAP" id="MF_02089">
    <property type="entry name" value="QueH"/>
    <property type="match status" value="1"/>
</dbReference>
<dbReference type="InterPro" id="IPR003828">
    <property type="entry name" value="QueH"/>
</dbReference>
<evidence type="ECO:0000256" key="4">
    <source>
        <dbReference type="ARBA" id="ARBA00012622"/>
    </source>
</evidence>
<evidence type="ECO:0000256" key="11">
    <source>
        <dbReference type="ARBA" id="ARBA00023004"/>
    </source>
</evidence>
<comment type="function">
    <text evidence="1 17">Catalyzes the conversion of epoxyqueuosine (oQ) to queuosine (Q), which is a hypermodified base found in the wobble positions of tRNA(Asp), tRNA(Asn), tRNA(His) and tRNA(Tyr).</text>
</comment>
<organism evidence="18">
    <name type="scientific">uncultured Desulfovibrio sp</name>
    <dbReference type="NCBI Taxonomy" id="167968"/>
    <lineage>
        <taxon>Bacteria</taxon>
        <taxon>Pseudomonadati</taxon>
        <taxon>Thermodesulfobacteriota</taxon>
        <taxon>Desulfovibrionia</taxon>
        <taxon>Desulfovibrionales</taxon>
        <taxon>Desulfovibrionaceae</taxon>
        <taxon>Desulfovibrio</taxon>
        <taxon>environmental samples</taxon>
    </lineage>
</organism>
<evidence type="ECO:0000256" key="7">
    <source>
        <dbReference type="ARBA" id="ARBA00022694"/>
    </source>
</evidence>
<evidence type="ECO:0000256" key="9">
    <source>
        <dbReference type="ARBA" id="ARBA00022785"/>
    </source>
</evidence>
<protein>
    <recommendedName>
        <fullName evidence="5 17">Epoxyqueuosine reductase QueH</fullName>
        <ecNumber evidence="4 17">1.17.99.6</ecNumber>
    </recommendedName>
    <alternativeName>
        <fullName evidence="15 17">Queuosine biosynthesis protein QueH</fullName>
    </alternativeName>
</protein>
<dbReference type="Pfam" id="PF02677">
    <property type="entry name" value="QueH"/>
    <property type="match status" value="1"/>
</dbReference>
<name>A0A212K6Z9_9BACT</name>
<dbReference type="EMBL" id="FLUP01000001">
    <property type="protein sequence ID" value="SBW07480.1"/>
    <property type="molecule type" value="Genomic_DNA"/>
</dbReference>
<gene>
    <name evidence="17" type="primary">queH</name>
    <name evidence="18" type="ORF">KM92DES2_12340</name>
</gene>
<evidence type="ECO:0000313" key="18">
    <source>
        <dbReference type="EMBL" id="SBW07480.1"/>
    </source>
</evidence>
<evidence type="ECO:0000256" key="1">
    <source>
        <dbReference type="ARBA" id="ARBA00002268"/>
    </source>
</evidence>
<keyword evidence="12 17" id="KW-0411">Iron-sulfur</keyword>
<dbReference type="PANTHER" id="PTHR36701">
    <property type="entry name" value="EPOXYQUEUOSINE REDUCTASE QUEH"/>
    <property type="match status" value="1"/>
</dbReference>
<reference evidence="18" key="1">
    <citation type="submission" date="2016-04" db="EMBL/GenBank/DDBJ databases">
        <authorList>
            <person name="Evans L.H."/>
            <person name="Alamgir A."/>
            <person name="Owens N."/>
            <person name="Weber N.D."/>
            <person name="Virtaneva K."/>
            <person name="Barbian K."/>
            <person name="Babar A."/>
            <person name="Rosenke K."/>
        </authorList>
    </citation>
    <scope>NUCLEOTIDE SEQUENCE</scope>
    <source>
        <strain evidence="18">92-2</strain>
    </source>
</reference>
<keyword evidence="11 17" id="KW-0408">Iron</keyword>
<dbReference type="PANTHER" id="PTHR36701:SF1">
    <property type="entry name" value="EPOXYQUEUOSINE REDUCTASE QUEH"/>
    <property type="match status" value="1"/>
</dbReference>
<evidence type="ECO:0000256" key="8">
    <source>
        <dbReference type="ARBA" id="ARBA00022723"/>
    </source>
</evidence>
<feature type="disulfide bond" description="Redox-active" evidence="17">
    <location>
        <begin position="220"/>
        <end position="222"/>
    </location>
</feature>
<keyword evidence="10 17" id="KW-0560">Oxidoreductase</keyword>